<dbReference type="InterPro" id="IPR050197">
    <property type="entry name" value="Aldolase_class_II_sugar_metab"/>
</dbReference>
<feature type="compositionally biased region" description="Basic and acidic residues" evidence="3">
    <location>
        <begin position="97"/>
        <end position="109"/>
    </location>
</feature>
<sequence>MMDDAVARSELVELSRELGRPDRRWAVLAEGNTSIALGDGRMLVKASGASMAIADPTDFVAVGLPDVLALVDAESTSTDTPTGPAAVDPVEPPARPTADDLAAHGHDGPAVDAPVDPKANAPVDPAANALVGSAADAHAGGAGDDEAVRELFARGSGPGGRRPSVEALLHAVCLALPGVEAVGHTHPVPVNALLCSPRASLLVEGSLFPDQIVVLGTDPLLVPYIDPGLPLARAVRRMLAERLASTGSVPKAVYLANHGMFALGATPAEVLRITEMAVKVAETILGSLPAGGPVFLSPDDVARIDTRPDELLRRAALAAAGAGALPTSPDPATSPSPSATPATPPTPSNGARP</sequence>
<feature type="region of interest" description="Disordered" evidence="3">
    <location>
        <begin position="75"/>
        <end position="120"/>
    </location>
</feature>
<evidence type="ECO:0000313" key="5">
    <source>
        <dbReference type="EMBL" id="MCS5713616.1"/>
    </source>
</evidence>
<dbReference type="InterPro" id="IPR036409">
    <property type="entry name" value="Aldolase_II/adducin_N_sf"/>
</dbReference>
<gene>
    <name evidence="5" type="ORF">NVV95_03490</name>
</gene>
<comment type="caution">
    <text evidence="5">The sequence shown here is derived from an EMBL/GenBank/DDBJ whole genome shotgun (WGS) entry which is preliminary data.</text>
</comment>
<dbReference type="InterPro" id="IPR001303">
    <property type="entry name" value="Aldolase_II/adducin_N"/>
</dbReference>
<proteinExistence type="predicted"/>
<dbReference type="SMART" id="SM01007">
    <property type="entry name" value="Aldolase_II"/>
    <property type="match status" value="1"/>
</dbReference>
<reference evidence="5" key="1">
    <citation type="submission" date="2022-08" db="EMBL/GenBank/DDBJ databases">
        <authorList>
            <person name="Deng Y."/>
            <person name="Han X.-F."/>
            <person name="Zhang Y.-Q."/>
        </authorList>
    </citation>
    <scope>NUCLEOTIDE SEQUENCE</scope>
    <source>
        <strain evidence="5">CPCC 205716</strain>
    </source>
</reference>
<name>A0ABT2GBW7_9MICO</name>
<dbReference type="Proteomes" id="UP001165580">
    <property type="component" value="Unassembled WGS sequence"/>
</dbReference>
<dbReference type="Gene3D" id="3.40.225.10">
    <property type="entry name" value="Class II aldolase/adducin N-terminal domain"/>
    <property type="match status" value="2"/>
</dbReference>
<dbReference type="PANTHER" id="PTHR22789">
    <property type="entry name" value="FUCULOSE PHOSPHATE ALDOLASE"/>
    <property type="match status" value="1"/>
</dbReference>
<keyword evidence="1" id="KW-0479">Metal-binding</keyword>
<evidence type="ECO:0000256" key="3">
    <source>
        <dbReference type="SAM" id="MobiDB-lite"/>
    </source>
</evidence>
<keyword evidence="2" id="KW-0456">Lyase</keyword>
<feature type="domain" description="Class II aldolase/adducin N-terminal" evidence="4">
    <location>
        <begin position="9"/>
        <end position="285"/>
    </location>
</feature>
<dbReference type="RefSeq" id="WP_259485141.1">
    <property type="nucleotide sequence ID" value="NZ_JANTEZ010000001.1"/>
</dbReference>
<evidence type="ECO:0000259" key="4">
    <source>
        <dbReference type="SMART" id="SM01007"/>
    </source>
</evidence>
<protein>
    <submittedName>
        <fullName evidence="5">Class II aldolase/adducin family protein</fullName>
    </submittedName>
</protein>
<evidence type="ECO:0000256" key="1">
    <source>
        <dbReference type="ARBA" id="ARBA00022723"/>
    </source>
</evidence>
<feature type="region of interest" description="Disordered" evidence="3">
    <location>
        <begin position="318"/>
        <end position="353"/>
    </location>
</feature>
<evidence type="ECO:0000313" key="6">
    <source>
        <dbReference type="Proteomes" id="UP001165580"/>
    </source>
</evidence>
<dbReference type="PANTHER" id="PTHR22789:SF0">
    <property type="entry name" value="3-OXO-TETRONATE 4-PHOSPHATE DECARBOXYLASE-RELATED"/>
    <property type="match status" value="1"/>
</dbReference>
<organism evidence="5 6">
    <name type="scientific">Herbiconiux gentiana</name>
    <dbReference type="NCBI Taxonomy" id="2970912"/>
    <lineage>
        <taxon>Bacteria</taxon>
        <taxon>Bacillati</taxon>
        <taxon>Actinomycetota</taxon>
        <taxon>Actinomycetes</taxon>
        <taxon>Micrococcales</taxon>
        <taxon>Microbacteriaceae</taxon>
        <taxon>Herbiconiux</taxon>
    </lineage>
</organism>
<feature type="compositionally biased region" description="Low complexity" evidence="3">
    <location>
        <begin position="318"/>
        <end position="327"/>
    </location>
</feature>
<keyword evidence="6" id="KW-1185">Reference proteome</keyword>
<dbReference type="SUPFAM" id="SSF53639">
    <property type="entry name" value="AraD/HMP-PK domain-like"/>
    <property type="match status" value="1"/>
</dbReference>
<accession>A0ABT2GBW7</accession>
<evidence type="ECO:0000256" key="2">
    <source>
        <dbReference type="ARBA" id="ARBA00023239"/>
    </source>
</evidence>
<dbReference type="EMBL" id="JANTEZ010000001">
    <property type="protein sequence ID" value="MCS5713616.1"/>
    <property type="molecule type" value="Genomic_DNA"/>
</dbReference>
<dbReference type="Pfam" id="PF00596">
    <property type="entry name" value="Aldolase_II"/>
    <property type="match status" value="2"/>
</dbReference>